<dbReference type="eggNOG" id="COG1028">
    <property type="taxonomic scope" value="Bacteria"/>
</dbReference>
<dbReference type="InterPro" id="IPR002347">
    <property type="entry name" value="SDR_fam"/>
</dbReference>
<keyword evidence="2" id="KW-0560">Oxidoreductase</keyword>
<dbReference type="PANTHER" id="PTHR24321">
    <property type="entry name" value="DEHYDROGENASES, SHORT CHAIN"/>
    <property type="match status" value="1"/>
</dbReference>
<dbReference type="EMBL" id="ARYK01000001">
    <property type="protein sequence ID" value="KCZ94254.1"/>
    <property type="molecule type" value="Genomic_DNA"/>
</dbReference>
<dbReference type="OrthoDB" id="9793325at2"/>
<gene>
    <name evidence="3" type="ORF">HJO_02730</name>
</gene>
<sequence>MELGLAGETCVVLGGTRGVGLETVRLLAEEGANIAVMSRSPEILQPEFDALIVRHGVQIATYAADASMPGEVERAVGAAIGYFGEIHGFVVTNHWMGQARGFASISDYEWSQYFENSLMGAVRAMRSVLPHMAGNRSGSVVLTTAYSARAPKPAIPAYAAFKAALENLVKSLAKTYGPSGIRINAVAPGALRTGRYDERLAGLRAAEPDISVSEAEGRMLEQMGMEPALGRIGDPAEVAALIVFLLSRRAAYTTGLIANVDGGTDF</sequence>
<name>A0A059FU98_9PROT</name>
<dbReference type="SUPFAM" id="SSF51735">
    <property type="entry name" value="NAD(P)-binding Rossmann-fold domains"/>
    <property type="match status" value="1"/>
</dbReference>
<dbReference type="PRINTS" id="PR00081">
    <property type="entry name" value="GDHRDH"/>
</dbReference>
<dbReference type="InterPro" id="IPR036291">
    <property type="entry name" value="NAD(P)-bd_dom_sf"/>
</dbReference>
<dbReference type="Pfam" id="PF13561">
    <property type="entry name" value="adh_short_C2"/>
    <property type="match status" value="1"/>
</dbReference>
<protein>
    <submittedName>
        <fullName evidence="3">Dehydrogenase</fullName>
    </submittedName>
</protein>
<dbReference type="RefSeq" id="WP_035613275.1">
    <property type="nucleotide sequence ID" value="NZ_ARYK01000001.1"/>
</dbReference>
<dbReference type="GO" id="GO:0016491">
    <property type="term" value="F:oxidoreductase activity"/>
    <property type="evidence" value="ECO:0007669"/>
    <property type="project" value="UniProtKB-KW"/>
</dbReference>
<dbReference type="STRING" id="1280950.HJO_02730"/>
<evidence type="ECO:0000256" key="1">
    <source>
        <dbReference type="ARBA" id="ARBA00006484"/>
    </source>
</evidence>
<dbReference type="AlphaFoldDB" id="A0A059FU98"/>
<proteinExistence type="inferred from homology"/>
<dbReference type="PATRIC" id="fig|1280950.3.peg.556"/>
<comment type="similarity">
    <text evidence="1">Belongs to the short-chain dehydrogenases/reductases (SDR) family.</text>
</comment>
<evidence type="ECO:0000313" key="3">
    <source>
        <dbReference type="EMBL" id="KCZ94254.1"/>
    </source>
</evidence>
<comment type="caution">
    <text evidence="3">The sequence shown here is derived from an EMBL/GenBank/DDBJ whole genome shotgun (WGS) entry which is preliminary data.</text>
</comment>
<accession>A0A059FU98</accession>
<dbReference type="PANTHER" id="PTHR24321:SF8">
    <property type="entry name" value="ESTRADIOL 17-BETA-DEHYDROGENASE 8-RELATED"/>
    <property type="match status" value="1"/>
</dbReference>
<dbReference type="Proteomes" id="UP000025171">
    <property type="component" value="Unassembled WGS sequence"/>
</dbReference>
<keyword evidence="4" id="KW-1185">Reference proteome</keyword>
<evidence type="ECO:0000256" key="2">
    <source>
        <dbReference type="ARBA" id="ARBA00023002"/>
    </source>
</evidence>
<evidence type="ECO:0000313" key="4">
    <source>
        <dbReference type="Proteomes" id="UP000025171"/>
    </source>
</evidence>
<reference evidence="3 4" key="1">
    <citation type="journal article" date="2014" name="Antonie Van Leeuwenhoek">
        <title>Hyphomonas beringensis sp. nov. and Hyphomonas chukchiensis sp. nov., isolated from surface seawater of the Bering Sea and Chukchi Sea.</title>
        <authorList>
            <person name="Li C."/>
            <person name="Lai Q."/>
            <person name="Li G."/>
            <person name="Dong C."/>
            <person name="Wang J."/>
            <person name="Liao Y."/>
            <person name="Shao Z."/>
        </authorList>
    </citation>
    <scope>NUCLEOTIDE SEQUENCE [LARGE SCALE GENOMIC DNA]</scope>
    <source>
        <strain evidence="3 4">MHS-2</strain>
    </source>
</reference>
<dbReference type="Gene3D" id="3.40.50.720">
    <property type="entry name" value="NAD(P)-binding Rossmann-like Domain"/>
    <property type="match status" value="1"/>
</dbReference>
<organism evidence="3 4">
    <name type="scientific">Hyphomonas johnsonii MHS-2</name>
    <dbReference type="NCBI Taxonomy" id="1280950"/>
    <lineage>
        <taxon>Bacteria</taxon>
        <taxon>Pseudomonadati</taxon>
        <taxon>Pseudomonadota</taxon>
        <taxon>Alphaproteobacteria</taxon>
        <taxon>Hyphomonadales</taxon>
        <taxon>Hyphomonadaceae</taxon>
        <taxon>Hyphomonas</taxon>
    </lineage>
</organism>